<feature type="compositionally biased region" description="Gly residues" evidence="1">
    <location>
        <begin position="47"/>
        <end position="64"/>
    </location>
</feature>
<evidence type="ECO:0000313" key="2">
    <source>
        <dbReference type="EMBL" id="AGS49925.1"/>
    </source>
</evidence>
<feature type="region of interest" description="Disordered" evidence="1">
    <location>
        <begin position="111"/>
        <end position="130"/>
    </location>
</feature>
<accession>S5TLM5</accession>
<proteinExistence type="predicted"/>
<name>S5TLM5_9BACT</name>
<protein>
    <submittedName>
        <fullName evidence="2">Uncharacterized protein</fullName>
    </submittedName>
</protein>
<feature type="region of interest" description="Disordered" evidence="1">
    <location>
        <begin position="42"/>
        <end position="67"/>
    </location>
</feature>
<organism evidence="2">
    <name type="scientific">uncultured bacterium esnapd22</name>
    <dbReference type="NCBI Taxonomy" id="1366604"/>
    <lineage>
        <taxon>Bacteria</taxon>
        <taxon>environmental samples</taxon>
    </lineage>
</organism>
<sequence>MSVIHFADLRGRRYAIPEDVLVRHEVHGPLPEGERLTGLEVEPEGAAGSGGPGGIRPGGAGAGGPAPVYEWRVQPGEGGLEYVVTRADAPAGPRQVFSGAGVTVVVDGGEVRIQAGPSAPDRGAGGGEGA</sequence>
<reference evidence="2" key="1">
    <citation type="journal article" date="2013" name="Proc. Natl. Acad. Sci. U.S.A.">
        <title>Mapping gene clusters within arrayed metagenomic libraries to expand the structural diversity of biomedically relevant natural products.</title>
        <authorList>
            <person name="Owen J.G."/>
            <person name="Reddy B.V."/>
            <person name="Ternei M.A."/>
            <person name="Charlop-Powers Z."/>
            <person name="Calle P.Y."/>
            <person name="Kim J.H."/>
            <person name="Brady S.F."/>
        </authorList>
    </citation>
    <scope>NUCLEOTIDE SEQUENCE</scope>
</reference>
<evidence type="ECO:0000256" key="1">
    <source>
        <dbReference type="SAM" id="MobiDB-lite"/>
    </source>
</evidence>
<dbReference type="EMBL" id="KF264562">
    <property type="protein sequence ID" value="AGS49925.1"/>
    <property type="molecule type" value="Genomic_DNA"/>
</dbReference>
<dbReference type="AlphaFoldDB" id="S5TLM5"/>